<sequence length="125" mass="13851">MTAWRPRGQRKGITGMPVIPPPDGDFTAAHVVVTVTWPGGSKTGWIECPLCCAAPVAVTRFEDMAYYDFGGFGRVAIPLTPAGFEEQWLACFPSDTDERWLEMLHAFREQGYAVVRDEIACPLED</sequence>
<keyword evidence="2" id="KW-1185">Reference proteome</keyword>
<accession>N0DYN0</accession>
<name>N0DYN0_9MICO</name>
<dbReference type="EMBL" id="CAIZ01000086">
    <property type="protein sequence ID" value="CCH69552.1"/>
    <property type="molecule type" value="Genomic_DNA"/>
</dbReference>
<dbReference type="AlphaFoldDB" id="N0DYN0"/>
<evidence type="ECO:0000313" key="1">
    <source>
        <dbReference type="EMBL" id="CCH69552.1"/>
    </source>
</evidence>
<proteinExistence type="predicted"/>
<dbReference type="RefSeq" id="WP_010849111.1">
    <property type="nucleotide sequence ID" value="NZ_HF570956.1"/>
</dbReference>
<organism evidence="1 2">
    <name type="scientific">Phycicoccus elongatus Lp2</name>
    <dbReference type="NCBI Taxonomy" id="1193181"/>
    <lineage>
        <taxon>Bacteria</taxon>
        <taxon>Bacillati</taxon>
        <taxon>Actinomycetota</taxon>
        <taxon>Actinomycetes</taxon>
        <taxon>Micrococcales</taxon>
        <taxon>Intrasporangiaceae</taxon>
        <taxon>Phycicoccus</taxon>
    </lineage>
</organism>
<gene>
    <name evidence="1" type="ORF">BN10_20016</name>
</gene>
<dbReference type="Proteomes" id="UP000013167">
    <property type="component" value="Unassembled WGS sequence"/>
</dbReference>
<protein>
    <submittedName>
        <fullName evidence="1">Uncharacterized protein</fullName>
    </submittedName>
</protein>
<evidence type="ECO:0000313" key="2">
    <source>
        <dbReference type="Proteomes" id="UP000013167"/>
    </source>
</evidence>
<dbReference type="STRING" id="1193181.BN10_20016"/>
<dbReference type="HOGENOM" id="CLU_1991590_0_0_11"/>
<comment type="caution">
    <text evidence="1">The sequence shown here is derived from an EMBL/GenBank/DDBJ whole genome shotgun (WGS) entry which is preliminary data.</text>
</comment>
<reference evidence="1 2" key="1">
    <citation type="journal article" date="2013" name="ISME J.">
        <title>A metabolic model for members of the genus Tetrasphaera involved in enhanced biological phosphorus removal.</title>
        <authorList>
            <person name="Kristiansen R."/>
            <person name="Nguyen H.T.T."/>
            <person name="Saunders A.M."/>
            <person name="Nielsen J.L."/>
            <person name="Wimmer R."/>
            <person name="Le V.Q."/>
            <person name="McIlroy S.J."/>
            <person name="Petrovski S."/>
            <person name="Seviour R.J."/>
            <person name="Calteau A."/>
            <person name="Nielsen K.L."/>
            <person name="Nielsen P.H."/>
        </authorList>
    </citation>
    <scope>NUCLEOTIDE SEQUENCE [LARGE SCALE GENOMIC DNA]</scope>
    <source>
        <strain evidence="1 2">Lp2</strain>
    </source>
</reference>